<dbReference type="SUPFAM" id="SSF53067">
    <property type="entry name" value="Actin-like ATPase domain"/>
    <property type="match status" value="1"/>
</dbReference>
<dbReference type="Proteomes" id="UP000195868">
    <property type="component" value="Unassembled WGS sequence"/>
</dbReference>
<dbReference type="Pfam" id="PF21522">
    <property type="entry name" value="MreB-like_C"/>
    <property type="match status" value="1"/>
</dbReference>
<sequence length="402" mass="44321">MMKVANDLGYGSVKAIIDDKEIKFPSVFTIEREQDIASPIEFESKGQKDDYMKDFINHMDVTISSSAVKTPGRFLIGQYAMDKNLPLTHFDINDYAGKSESDYSLILSLSMIAGAAVENAYSKGSDLSEPIKVKSKMAVALPVKEGSDINIKNMYRSRYNGSTHQVTFHNFKNPITVTIEFDKVFVATEGETAQFYISTGENKDLTTKIKADFDEHYPELASLVSAEDLIHAKNVVSIDIGAGTVDIVVIINGKALTVASFSLSEGYDNALQEALEVLEDKRYNFASVAELKEFLASKPSPLSRARYNAVEKIVFAQLEPFCDRIVDEVSRALRKAGAGIEVATVHGGGSIPMKDQSQLRTKLEEKLKSYNGGQVVPVLWIPAPYAQTLNRDGLWYIAKNAA</sequence>
<dbReference type="InterPro" id="IPR043129">
    <property type="entry name" value="ATPase_NBD"/>
</dbReference>
<dbReference type="Gene3D" id="3.30.420.40">
    <property type="match status" value="2"/>
</dbReference>
<accession>A0A1Y3UYS1</accession>
<dbReference type="InterPro" id="IPR049067">
    <property type="entry name" value="MreB-like_C"/>
</dbReference>
<evidence type="ECO:0000259" key="2">
    <source>
        <dbReference type="Pfam" id="PF21522"/>
    </source>
</evidence>
<organism evidence="3 4">
    <name type="scientific">Limosilactobacillus reuteri</name>
    <name type="common">Lactobacillus reuteri</name>
    <dbReference type="NCBI Taxonomy" id="1598"/>
    <lineage>
        <taxon>Bacteria</taxon>
        <taxon>Bacillati</taxon>
        <taxon>Bacillota</taxon>
        <taxon>Bacilli</taxon>
        <taxon>Lactobacillales</taxon>
        <taxon>Lactobacillaceae</taxon>
        <taxon>Limosilactobacillus</taxon>
    </lineage>
</organism>
<proteinExistence type="predicted"/>
<dbReference type="AlphaFoldDB" id="A0A1Y3UYS1"/>
<dbReference type="InterPro" id="IPR040607">
    <property type="entry name" value="ALP_N"/>
</dbReference>
<evidence type="ECO:0000313" key="3">
    <source>
        <dbReference type="EMBL" id="OUN50470.1"/>
    </source>
</evidence>
<feature type="domain" description="Actin homologue MreB-like C-terminal" evidence="2">
    <location>
        <begin position="238"/>
        <end position="356"/>
    </location>
</feature>
<protein>
    <submittedName>
        <fullName evidence="3">Uncharacterized protein</fullName>
    </submittedName>
</protein>
<evidence type="ECO:0000259" key="1">
    <source>
        <dbReference type="Pfam" id="PF17989"/>
    </source>
</evidence>
<dbReference type="EMBL" id="NFHN01000001">
    <property type="protein sequence ID" value="OUN50470.1"/>
    <property type="molecule type" value="Genomic_DNA"/>
</dbReference>
<dbReference type="Pfam" id="PF17989">
    <property type="entry name" value="ALP_N"/>
    <property type="match status" value="1"/>
</dbReference>
<evidence type="ECO:0000313" key="4">
    <source>
        <dbReference type="Proteomes" id="UP000195868"/>
    </source>
</evidence>
<feature type="domain" description="Actin-like protein N-terminal" evidence="1">
    <location>
        <begin position="6"/>
        <end position="190"/>
    </location>
</feature>
<comment type="caution">
    <text evidence="3">The sequence shown here is derived from an EMBL/GenBank/DDBJ whole genome shotgun (WGS) entry which is preliminary data.</text>
</comment>
<reference evidence="4" key="1">
    <citation type="submission" date="2017-04" db="EMBL/GenBank/DDBJ databases">
        <title>Function of individual gut microbiota members based on whole genome sequencing of pure cultures obtained from chicken caecum.</title>
        <authorList>
            <person name="Medvecky M."/>
            <person name="Cejkova D."/>
            <person name="Polansky O."/>
            <person name="Karasova D."/>
            <person name="Kubasova T."/>
            <person name="Cizek A."/>
            <person name="Rychlik I."/>
        </authorList>
    </citation>
    <scope>NUCLEOTIDE SEQUENCE [LARGE SCALE GENOMIC DNA]</scope>
    <source>
        <strain evidence="4">An71</strain>
    </source>
</reference>
<name>A0A1Y3UYS1_LIMRT</name>
<gene>
    <name evidence="3" type="ORF">B5G22_00680</name>
</gene>
<dbReference type="CDD" id="cd24023">
    <property type="entry name" value="ASKHA_NBD_ParM_Alp7A-like"/>
    <property type="match status" value="1"/>
</dbReference>